<organism evidence="1 2">
    <name type="scientific">candidate division Kazan bacterium</name>
    <dbReference type="NCBI Taxonomy" id="2202143"/>
    <lineage>
        <taxon>Bacteria</taxon>
        <taxon>Bacteria division Kazan-3B-28</taxon>
    </lineage>
</organism>
<dbReference type="AlphaFoldDB" id="A0A420ZB23"/>
<comment type="caution">
    <text evidence="1">The sequence shown here is derived from an EMBL/GenBank/DDBJ whole genome shotgun (WGS) entry which is preliminary data.</text>
</comment>
<dbReference type="Proteomes" id="UP000281261">
    <property type="component" value="Unassembled WGS sequence"/>
</dbReference>
<sequence length="549" mass="61030">MVTWEDIQTALTDFWNWLTGVGGGLTDSLGELGSWLYGGIKWLADQIYNALTYFSNWLYHGLTWLGDKLKEGYEAIAQWISGGLQWIGSGLSWIGQQLYSFGQWLWSGIVNTAITVANTIEGFINWVWEGIVNIYNNIVNYLASWVHGINDFLNDWIKSLRDKFRDLVLVNTTLPAIFKSFDMLTEGKLKEGLLGMFISPFAGAIASELVDIVVPRPSSERIMFFPEFLFPTLTYTPITIEKPEEPTVPPTTEIPSTPMYPPSIGYRPTVEKSNIAYTLYDIIVQGIRTKELLSKVTTEYEIELSNVFTWETTNKAITDYHLWTTVFQRVEKINKATTDFIVISELGTCITKINCVGTSYDILVSGITGLHKYSYVGTSYDAYVSPVTKLSGLSKAKTEVTLLPSIGVAIVTTPSTQVVVETYMPQELPPYQGGTGTSYEIEVIHPTSSLVSTNRVGTSYEIGGTVEIALIEAIIYLGTTEYKKVETRHAFSESFTIQGVQVSKSEPEYAMFEDWYISAGLSGTQSGGTTLTTVRATNNVGTSYSVELT</sequence>
<reference evidence="1 2" key="1">
    <citation type="submission" date="2018-06" db="EMBL/GenBank/DDBJ databases">
        <title>Extensive metabolic versatility and redundancy in microbially diverse, dynamic hydrothermal sediments.</title>
        <authorList>
            <person name="Dombrowski N."/>
            <person name="Teske A."/>
            <person name="Baker B.J."/>
        </authorList>
    </citation>
    <scope>NUCLEOTIDE SEQUENCE [LARGE SCALE GENOMIC DNA]</scope>
    <source>
        <strain evidence="1">B79_G16</strain>
    </source>
</reference>
<dbReference type="EMBL" id="QMNG01000121">
    <property type="protein sequence ID" value="RLC35783.1"/>
    <property type="molecule type" value="Genomic_DNA"/>
</dbReference>
<gene>
    <name evidence="1" type="ORF">DRH29_05790</name>
</gene>
<proteinExistence type="predicted"/>
<accession>A0A420ZB23</accession>
<evidence type="ECO:0000313" key="1">
    <source>
        <dbReference type="EMBL" id="RLC35783.1"/>
    </source>
</evidence>
<evidence type="ECO:0000313" key="2">
    <source>
        <dbReference type="Proteomes" id="UP000281261"/>
    </source>
</evidence>
<protein>
    <submittedName>
        <fullName evidence="1">Uncharacterized protein</fullName>
    </submittedName>
</protein>
<name>A0A420ZB23_UNCK3</name>